<accession>A0A0A9BJ85</accession>
<evidence type="ECO:0000313" key="1">
    <source>
        <dbReference type="EMBL" id="JAD64019.1"/>
    </source>
</evidence>
<dbReference type="AlphaFoldDB" id="A0A0A9BJ85"/>
<proteinExistence type="predicted"/>
<reference evidence="1" key="1">
    <citation type="submission" date="2014-09" db="EMBL/GenBank/DDBJ databases">
        <authorList>
            <person name="Magalhaes I.L.F."/>
            <person name="Oliveira U."/>
            <person name="Santos F.R."/>
            <person name="Vidigal T.H.D.A."/>
            <person name="Brescovit A.D."/>
            <person name="Santos A.J."/>
        </authorList>
    </citation>
    <scope>NUCLEOTIDE SEQUENCE</scope>
    <source>
        <tissue evidence="1">Shoot tissue taken approximately 20 cm above the soil surface</tissue>
    </source>
</reference>
<name>A0A0A9BJ85_ARUDO</name>
<organism evidence="1">
    <name type="scientific">Arundo donax</name>
    <name type="common">Giant reed</name>
    <name type="synonym">Donax arundinaceus</name>
    <dbReference type="NCBI Taxonomy" id="35708"/>
    <lineage>
        <taxon>Eukaryota</taxon>
        <taxon>Viridiplantae</taxon>
        <taxon>Streptophyta</taxon>
        <taxon>Embryophyta</taxon>
        <taxon>Tracheophyta</taxon>
        <taxon>Spermatophyta</taxon>
        <taxon>Magnoliopsida</taxon>
        <taxon>Liliopsida</taxon>
        <taxon>Poales</taxon>
        <taxon>Poaceae</taxon>
        <taxon>PACMAD clade</taxon>
        <taxon>Arundinoideae</taxon>
        <taxon>Arundineae</taxon>
        <taxon>Arundo</taxon>
    </lineage>
</organism>
<dbReference type="EMBL" id="GBRH01233876">
    <property type="protein sequence ID" value="JAD64019.1"/>
    <property type="molecule type" value="Transcribed_RNA"/>
</dbReference>
<protein>
    <submittedName>
        <fullName evidence="1">Uncharacterized protein</fullName>
    </submittedName>
</protein>
<sequence>MGQGLKGRATVNTKQSKCRELSYPIRQHGQCTTSFQAEHLKGGEVLNRFRQLV</sequence>
<reference evidence="1" key="2">
    <citation type="journal article" date="2015" name="Data Brief">
        <title>Shoot transcriptome of the giant reed, Arundo donax.</title>
        <authorList>
            <person name="Barrero R.A."/>
            <person name="Guerrero F.D."/>
            <person name="Moolhuijzen P."/>
            <person name="Goolsby J.A."/>
            <person name="Tidwell J."/>
            <person name="Bellgard S.E."/>
            <person name="Bellgard M.I."/>
        </authorList>
    </citation>
    <scope>NUCLEOTIDE SEQUENCE</scope>
    <source>
        <tissue evidence="1">Shoot tissue taken approximately 20 cm above the soil surface</tissue>
    </source>
</reference>